<evidence type="ECO:0000313" key="2">
    <source>
        <dbReference type="Proteomes" id="UP000324897"/>
    </source>
</evidence>
<sequence>MRAPTSPVTLLPSLSLSSPNLIRTGAASRPPVPAVPRCGSSRRNTNFSCQWINCNWCNSSRGMHHHQPCPPFRDGYGRIWGGDGRIWRRSSGIGGRPGRGWLRALGAAVAGVSSPLGEAAVVAEQWQARPQAGPASGSYSRAPEYDGSFRTGKGPAEEMAASLIEVPGMEIVETRW</sequence>
<accession>A0A5J9SWV4</accession>
<organism evidence="1 2">
    <name type="scientific">Eragrostis curvula</name>
    <name type="common">weeping love grass</name>
    <dbReference type="NCBI Taxonomy" id="38414"/>
    <lineage>
        <taxon>Eukaryota</taxon>
        <taxon>Viridiplantae</taxon>
        <taxon>Streptophyta</taxon>
        <taxon>Embryophyta</taxon>
        <taxon>Tracheophyta</taxon>
        <taxon>Spermatophyta</taxon>
        <taxon>Magnoliopsida</taxon>
        <taxon>Liliopsida</taxon>
        <taxon>Poales</taxon>
        <taxon>Poaceae</taxon>
        <taxon>PACMAD clade</taxon>
        <taxon>Chloridoideae</taxon>
        <taxon>Eragrostideae</taxon>
        <taxon>Eragrostidinae</taxon>
        <taxon>Eragrostis</taxon>
    </lineage>
</organism>
<dbReference type="AlphaFoldDB" id="A0A5J9SWV4"/>
<dbReference type="EMBL" id="RWGY01000176">
    <property type="protein sequence ID" value="TVU03469.1"/>
    <property type="molecule type" value="Genomic_DNA"/>
</dbReference>
<protein>
    <submittedName>
        <fullName evidence="1">Uncharacterized protein</fullName>
    </submittedName>
</protein>
<dbReference type="Proteomes" id="UP000324897">
    <property type="component" value="Unassembled WGS sequence"/>
</dbReference>
<evidence type="ECO:0000313" key="1">
    <source>
        <dbReference type="EMBL" id="TVU03469.1"/>
    </source>
</evidence>
<gene>
    <name evidence="1" type="ORF">EJB05_51021</name>
</gene>
<name>A0A5J9SWV4_9POAL</name>
<dbReference type="Gramene" id="TVU03469">
    <property type="protein sequence ID" value="TVU03469"/>
    <property type="gene ID" value="EJB05_51021"/>
</dbReference>
<proteinExistence type="predicted"/>
<keyword evidence="2" id="KW-1185">Reference proteome</keyword>
<comment type="caution">
    <text evidence="1">The sequence shown here is derived from an EMBL/GenBank/DDBJ whole genome shotgun (WGS) entry which is preliminary data.</text>
</comment>
<reference evidence="1 2" key="1">
    <citation type="journal article" date="2019" name="Sci. Rep.">
        <title>A high-quality genome of Eragrostis curvula grass provides insights into Poaceae evolution and supports new strategies to enhance forage quality.</title>
        <authorList>
            <person name="Carballo J."/>
            <person name="Santos B.A.C.M."/>
            <person name="Zappacosta D."/>
            <person name="Garbus I."/>
            <person name="Selva J.P."/>
            <person name="Gallo C.A."/>
            <person name="Diaz A."/>
            <person name="Albertini E."/>
            <person name="Caccamo M."/>
            <person name="Echenique V."/>
        </authorList>
    </citation>
    <scope>NUCLEOTIDE SEQUENCE [LARGE SCALE GENOMIC DNA]</scope>
    <source>
        <strain evidence="2">cv. Victoria</strain>
        <tissue evidence="1">Leaf</tissue>
    </source>
</reference>